<dbReference type="KEGG" id="cyj:Cyan7822_6873"/>
<dbReference type="EMBL" id="CP002201">
    <property type="protein sequence ID" value="ADN18578.1"/>
    <property type="molecule type" value="Genomic_DNA"/>
</dbReference>
<dbReference type="Proteomes" id="UP000008206">
    <property type="component" value="Plasmid Cy782203"/>
</dbReference>
<evidence type="ECO:0000313" key="3">
    <source>
        <dbReference type="Proteomes" id="UP000008206"/>
    </source>
</evidence>
<geneLocation type="plasmid" evidence="1 3">
    <name>Cy782203</name>
</geneLocation>
<gene>
    <name evidence="1" type="ordered locus">Cyan7822_6873</name>
    <name evidence="2" type="ordered locus">Cyan7822_6940</name>
</gene>
<dbReference type="EMBL" id="CP002201">
    <property type="protein sequence ID" value="ADN18519.1"/>
    <property type="molecule type" value="Genomic_DNA"/>
</dbReference>
<protein>
    <submittedName>
        <fullName evidence="1">Uncharacterized protein</fullName>
    </submittedName>
</protein>
<dbReference type="HOGENOM" id="CLU_2463915_0_0_3"/>
<keyword evidence="3" id="KW-1185">Reference proteome</keyword>
<name>E0UNI9_GLOV7</name>
<sequence>MNINPGISEYLEKLAEEYYRLGKLPELSEQQGERLIQILEIAEANKEFSEILSEIDLKLANELNLLDEEHLTYYEQQTQKLQQKLKRE</sequence>
<dbReference type="AlphaFoldDB" id="E0UNI9"/>
<organism evidence="1 3">
    <name type="scientific">Gloeothece verrucosa (strain PCC 7822)</name>
    <name type="common">Cyanothece sp. (strain PCC 7822)</name>
    <dbReference type="NCBI Taxonomy" id="497965"/>
    <lineage>
        <taxon>Bacteria</taxon>
        <taxon>Bacillati</taxon>
        <taxon>Cyanobacteriota</taxon>
        <taxon>Cyanophyceae</taxon>
        <taxon>Oscillatoriophycideae</taxon>
        <taxon>Chroococcales</taxon>
        <taxon>Aphanothecaceae</taxon>
        <taxon>Gloeothece</taxon>
        <taxon>Gloeothece verrucosa</taxon>
    </lineage>
</organism>
<dbReference type="KEGG" id="cyj:Cyan7822_6940"/>
<keyword evidence="1" id="KW-0614">Plasmid</keyword>
<evidence type="ECO:0000313" key="2">
    <source>
        <dbReference type="EMBL" id="ADN18578.1"/>
    </source>
</evidence>
<dbReference type="RefSeq" id="WP_013325645.1">
    <property type="nucleotide sequence ID" value="NC_014502.1"/>
</dbReference>
<proteinExistence type="predicted"/>
<evidence type="ECO:0000313" key="1">
    <source>
        <dbReference type="EMBL" id="ADN18519.1"/>
    </source>
</evidence>
<accession>E0UNI9</accession>
<reference evidence="1" key="1">
    <citation type="submission" date="2010-09" db="EMBL/GenBank/DDBJ databases">
        <title>Complete sequence of Plasmid3 of Cyanothece sp. PCC 7822.</title>
        <authorList>
            <consortium name="US DOE Joint Genome Institute"/>
            <person name="Lucas S."/>
            <person name="Copeland A."/>
            <person name="Lapidus A."/>
            <person name="Cheng J.-F."/>
            <person name="Bruce D."/>
            <person name="Goodwin L."/>
            <person name="Pitluck S."/>
            <person name="Saunders E."/>
            <person name="Brettin T."/>
            <person name="Detter J.C."/>
            <person name="Han C."/>
            <person name="Land M."/>
            <person name="Hauser L."/>
            <person name="Chang Y.-J."/>
            <person name="Jeffries C."/>
            <person name="Kyrpides N."/>
            <person name="Ivanova N."/>
            <person name="Mikhailova N."/>
            <person name="Pakrasi H."/>
            <person name="Sherman L."/>
            <person name="Woyke T."/>
        </authorList>
    </citation>
    <scope>NUCLEOTIDE SEQUENCE</scope>
    <source>
        <strain evidence="1">PCC 7822</strain>
        <plasmid evidence="1">Cy782203</plasmid>
    </source>
</reference>
<reference evidence="3" key="2">
    <citation type="journal article" date="2011" name="MBio">
        <title>Novel metabolic attributes of the genus Cyanothece, comprising a group of unicellular nitrogen-fixing Cyanobacteria.</title>
        <authorList>
            <person name="Bandyopadhyay A."/>
            <person name="Elvitigala T."/>
            <person name="Welsh E."/>
            <person name="Stockel J."/>
            <person name="Liberton M."/>
            <person name="Min H."/>
            <person name="Sherman L.A."/>
            <person name="Pakrasi H.B."/>
        </authorList>
    </citation>
    <scope>NUCLEOTIDE SEQUENCE [LARGE SCALE GENOMIC DNA]</scope>
    <source>
        <strain evidence="3">PCC 7822</strain>
        <plasmid evidence="3">Cy782203</plasmid>
    </source>
</reference>